<reference evidence="1 2" key="1">
    <citation type="journal article" date="2024" name="G3 (Bethesda)">
        <title>Genome assembly of Hibiscus sabdariffa L. provides insights into metabolisms of medicinal natural products.</title>
        <authorList>
            <person name="Kim T."/>
        </authorList>
    </citation>
    <scope>NUCLEOTIDE SEQUENCE [LARGE SCALE GENOMIC DNA]</scope>
    <source>
        <strain evidence="1">TK-2024</strain>
        <tissue evidence="1">Old leaves</tissue>
    </source>
</reference>
<dbReference type="Proteomes" id="UP001396334">
    <property type="component" value="Unassembled WGS sequence"/>
</dbReference>
<protein>
    <submittedName>
        <fullName evidence="1">Uncharacterized protein</fullName>
    </submittedName>
</protein>
<accession>A0ABR2RVZ1</accession>
<sequence length="125" mass="13712">MEMKAWSCPGPYPKIVLEKTARKVLDHLRVHGSSVRSSWPQTPYAGFIWLKSALPILARLTSIYDQIQALFEAGAFARLVALKPLCDLLVCDDPNTVMHCLVGLVNIMEVGEADKTMSTIGGANL</sequence>
<dbReference type="EMBL" id="JBBPBN010000020">
    <property type="protein sequence ID" value="KAK9016909.1"/>
    <property type="molecule type" value="Genomic_DNA"/>
</dbReference>
<evidence type="ECO:0000313" key="1">
    <source>
        <dbReference type="EMBL" id="KAK9016909.1"/>
    </source>
</evidence>
<evidence type="ECO:0000313" key="2">
    <source>
        <dbReference type="Proteomes" id="UP001396334"/>
    </source>
</evidence>
<organism evidence="1 2">
    <name type="scientific">Hibiscus sabdariffa</name>
    <name type="common">roselle</name>
    <dbReference type="NCBI Taxonomy" id="183260"/>
    <lineage>
        <taxon>Eukaryota</taxon>
        <taxon>Viridiplantae</taxon>
        <taxon>Streptophyta</taxon>
        <taxon>Embryophyta</taxon>
        <taxon>Tracheophyta</taxon>
        <taxon>Spermatophyta</taxon>
        <taxon>Magnoliopsida</taxon>
        <taxon>eudicotyledons</taxon>
        <taxon>Gunneridae</taxon>
        <taxon>Pentapetalae</taxon>
        <taxon>rosids</taxon>
        <taxon>malvids</taxon>
        <taxon>Malvales</taxon>
        <taxon>Malvaceae</taxon>
        <taxon>Malvoideae</taxon>
        <taxon>Hibiscus</taxon>
    </lineage>
</organism>
<dbReference type="SUPFAM" id="SSF48371">
    <property type="entry name" value="ARM repeat"/>
    <property type="match status" value="1"/>
</dbReference>
<name>A0ABR2RVZ1_9ROSI</name>
<dbReference type="Gene3D" id="1.25.10.10">
    <property type="entry name" value="Leucine-rich Repeat Variant"/>
    <property type="match status" value="1"/>
</dbReference>
<dbReference type="InterPro" id="IPR011989">
    <property type="entry name" value="ARM-like"/>
</dbReference>
<keyword evidence="2" id="KW-1185">Reference proteome</keyword>
<gene>
    <name evidence="1" type="ORF">V6N11_079401</name>
</gene>
<proteinExistence type="predicted"/>
<comment type="caution">
    <text evidence="1">The sequence shown here is derived from an EMBL/GenBank/DDBJ whole genome shotgun (WGS) entry which is preliminary data.</text>
</comment>
<dbReference type="InterPro" id="IPR016024">
    <property type="entry name" value="ARM-type_fold"/>
</dbReference>